<dbReference type="Gene3D" id="1.10.3330.10">
    <property type="entry name" value="Oxo-4-hydroxy-4-carboxy-5-ureidoimidazoline decarboxylase"/>
    <property type="match status" value="1"/>
</dbReference>
<dbReference type="GO" id="GO:0051997">
    <property type="term" value="F:2-oxo-4-hydroxy-4-carboxy-5-ureidoimidazoline decarboxylase activity"/>
    <property type="evidence" value="ECO:0007669"/>
    <property type="project" value="UniProtKB-EC"/>
</dbReference>
<keyword evidence="5" id="KW-0210">Decarboxylase</keyword>
<organism evidence="9 10">
    <name type="scientific">Dimargaris verticillata</name>
    <dbReference type="NCBI Taxonomy" id="2761393"/>
    <lineage>
        <taxon>Eukaryota</taxon>
        <taxon>Fungi</taxon>
        <taxon>Fungi incertae sedis</taxon>
        <taxon>Zoopagomycota</taxon>
        <taxon>Kickxellomycotina</taxon>
        <taxon>Dimargaritomycetes</taxon>
        <taxon>Dimargaritales</taxon>
        <taxon>Dimargaritaceae</taxon>
        <taxon>Dimargaris</taxon>
    </lineage>
</organism>
<dbReference type="PANTHER" id="PTHR43466">
    <property type="entry name" value="2-OXO-4-HYDROXY-4-CARBOXY-5-UREIDOIMIDAZOLINE DECARBOXYLASE-RELATED"/>
    <property type="match status" value="1"/>
</dbReference>
<name>A0A9W8B760_9FUNG</name>
<reference evidence="9" key="1">
    <citation type="submission" date="2022-07" db="EMBL/GenBank/DDBJ databases">
        <title>Phylogenomic reconstructions and comparative analyses of Kickxellomycotina fungi.</title>
        <authorList>
            <person name="Reynolds N.K."/>
            <person name="Stajich J.E."/>
            <person name="Barry K."/>
            <person name="Grigoriev I.V."/>
            <person name="Crous P."/>
            <person name="Smith M.E."/>
        </authorList>
    </citation>
    <scope>NUCLEOTIDE SEQUENCE</scope>
    <source>
        <strain evidence="9">RSA 567</strain>
    </source>
</reference>
<dbReference type="InterPro" id="IPR036778">
    <property type="entry name" value="OHCU_decarboxylase_sf"/>
</dbReference>
<dbReference type="EC" id="4.1.1.97" evidence="3"/>
<evidence type="ECO:0000256" key="4">
    <source>
        <dbReference type="ARBA" id="ARBA00022631"/>
    </source>
</evidence>
<evidence type="ECO:0000256" key="1">
    <source>
        <dbReference type="ARBA" id="ARBA00001163"/>
    </source>
</evidence>
<evidence type="ECO:0000256" key="7">
    <source>
        <dbReference type="SAM" id="MobiDB-lite"/>
    </source>
</evidence>
<dbReference type="GO" id="GO:0019628">
    <property type="term" value="P:urate catabolic process"/>
    <property type="evidence" value="ECO:0007669"/>
    <property type="project" value="TreeGrafter"/>
</dbReference>
<dbReference type="Proteomes" id="UP001151582">
    <property type="component" value="Unassembled WGS sequence"/>
</dbReference>
<accession>A0A9W8B760</accession>
<evidence type="ECO:0000259" key="8">
    <source>
        <dbReference type="Pfam" id="PF09349"/>
    </source>
</evidence>
<evidence type="ECO:0000313" key="9">
    <source>
        <dbReference type="EMBL" id="KAJ1983986.1"/>
    </source>
</evidence>
<evidence type="ECO:0000256" key="5">
    <source>
        <dbReference type="ARBA" id="ARBA00022793"/>
    </source>
</evidence>
<proteinExistence type="predicted"/>
<protein>
    <recommendedName>
        <fullName evidence="3">2-oxo-4-hydroxy-4-carboxy-5-ureidoimidazoline decarboxylase</fullName>
        <ecNumber evidence="3">4.1.1.97</ecNumber>
    </recommendedName>
</protein>
<dbReference type="GO" id="GO:0005777">
    <property type="term" value="C:peroxisome"/>
    <property type="evidence" value="ECO:0007669"/>
    <property type="project" value="TreeGrafter"/>
</dbReference>
<dbReference type="AlphaFoldDB" id="A0A9W8B760"/>
<comment type="catalytic activity">
    <reaction evidence="1">
        <text>5-hydroxy-2-oxo-4-ureido-2,5-dihydro-1H-imidazole-5-carboxylate + H(+) = (S)-allantoin + CO2</text>
        <dbReference type="Rhea" id="RHEA:26301"/>
        <dbReference type="ChEBI" id="CHEBI:15378"/>
        <dbReference type="ChEBI" id="CHEBI:15678"/>
        <dbReference type="ChEBI" id="CHEBI:16526"/>
        <dbReference type="ChEBI" id="CHEBI:58639"/>
        <dbReference type="EC" id="4.1.1.97"/>
    </reaction>
</comment>
<comment type="caution">
    <text evidence="9">The sequence shown here is derived from an EMBL/GenBank/DDBJ whole genome shotgun (WGS) entry which is preliminary data.</text>
</comment>
<dbReference type="SUPFAM" id="SSF158694">
    <property type="entry name" value="UraD-Like"/>
    <property type="match status" value="2"/>
</dbReference>
<evidence type="ECO:0000256" key="2">
    <source>
        <dbReference type="ARBA" id="ARBA00004754"/>
    </source>
</evidence>
<feature type="domain" description="Oxo-4-hydroxy-4-carboxy-5-ureidoimidazoline decarboxylase" evidence="8">
    <location>
        <begin position="23"/>
        <end position="101"/>
    </location>
</feature>
<comment type="pathway">
    <text evidence="2">Purine metabolism; urate degradation; (S)-allantoin from urate: step 3/3.</text>
</comment>
<sequence>MSCHVSHQDLPQLPSLDELNGCDLSTFNRTVGLFFESAPLLGERLVQCRPFASYPQILQDAERILHHDMTETEQIAVVNAHPRIGQSPTKLSVLSRAEQNGGLPVKDALAPSKKKSEASSIAKSTLDNNGDDRVVCQGDDTAVLDQLCELNQQYEAKYGFRFLVFVDGLSKAELIPVLKDRLLHSSRTTELQKALHDAIWIAGSRLRVLLPVDV</sequence>
<feature type="region of interest" description="Disordered" evidence="7">
    <location>
        <begin position="103"/>
        <end position="125"/>
    </location>
</feature>
<dbReference type="InterPro" id="IPR018020">
    <property type="entry name" value="OHCU_decarboxylase"/>
</dbReference>
<keyword evidence="4" id="KW-0659">Purine metabolism</keyword>
<dbReference type="OrthoDB" id="5398391at2759"/>
<keyword evidence="6" id="KW-0456">Lyase</keyword>
<dbReference type="EMBL" id="JANBQB010000034">
    <property type="protein sequence ID" value="KAJ1983986.1"/>
    <property type="molecule type" value="Genomic_DNA"/>
</dbReference>
<dbReference type="Pfam" id="PF09349">
    <property type="entry name" value="OHCU_decarbox"/>
    <property type="match status" value="2"/>
</dbReference>
<gene>
    <name evidence="9" type="ORF">H4R34_000946</name>
</gene>
<evidence type="ECO:0000256" key="3">
    <source>
        <dbReference type="ARBA" id="ARBA00012257"/>
    </source>
</evidence>
<keyword evidence="10" id="KW-1185">Reference proteome</keyword>
<evidence type="ECO:0000256" key="6">
    <source>
        <dbReference type="ARBA" id="ARBA00023239"/>
    </source>
</evidence>
<feature type="domain" description="Oxo-4-hydroxy-4-carboxy-5-ureidoimidazoline decarboxylase" evidence="8">
    <location>
        <begin position="138"/>
        <end position="207"/>
    </location>
</feature>
<dbReference type="GO" id="GO:0006144">
    <property type="term" value="P:purine nucleobase metabolic process"/>
    <property type="evidence" value="ECO:0007669"/>
    <property type="project" value="UniProtKB-KW"/>
</dbReference>
<dbReference type="PANTHER" id="PTHR43466:SF1">
    <property type="entry name" value="2-OXO-4-HYDROXY-4-CARBOXY-5-UREIDOIMIDAZOLINE DECARBOXYLASE-RELATED"/>
    <property type="match status" value="1"/>
</dbReference>
<evidence type="ECO:0000313" key="10">
    <source>
        <dbReference type="Proteomes" id="UP001151582"/>
    </source>
</evidence>